<evidence type="ECO:0000313" key="2">
    <source>
        <dbReference type="Proteomes" id="UP001055811"/>
    </source>
</evidence>
<reference evidence="1 2" key="2">
    <citation type="journal article" date="2022" name="Mol. Ecol. Resour.">
        <title>The genomes of chicory, endive, great burdock and yacon provide insights into Asteraceae paleo-polyploidization history and plant inulin production.</title>
        <authorList>
            <person name="Fan W."/>
            <person name="Wang S."/>
            <person name="Wang H."/>
            <person name="Wang A."/>
            <person name="Jiang F."/>
            <person name="Liu H."/>
            <person name="Zhao H."/>
            <person name="Xu D."/>
            <person name="Zhang Y."/>
        </authorList>
    </citation>
    <scope>NUCLEOTIDE SEQUENCE [LARGE SCALE GENOMIC DNA]</scope>
    <source>
        <strain evidence="2">cv. Punajuju</strain>
        <tissue evidence="1">Leaves</tissue>
    </source>
</reference>
<name>A0ACB9DYU9_CICIN</name>
<dbReference type="EMBL" id="CM042012">
    <property type="protein sequence ID" value="KAI3751641.1"/>
    <property type="molecule type" value="Genomic_DNA"/>
</dbReference>
<dbReference type="Proteomes" id="UP001055811">
    <property type="component" value="Linkage Group LG04"/>
</dbReference>
<keyword evidence="2" id="KW-1185">Reference proteome</keyword>
<gene>
    <name evidence="1" type="ORF">L2E82_22732</name>
</gene>
<evidence type="ECO:0000313" key="1">
    <source>
        <dbReference type="EMBL" id="KAI3751641.1"/>
    </source>
</evidence>
<proteinExistence type="predicted"/>
<reference evidence="2" key="1">
    <citation type="journal article" date="2022" name="Mol. Ecol. Resour.">
        <title>The genomes of chicory, endive, great burdock and yacon provide insights into Asteraceae palaeo-polyploidization history and plant inulin production.</title>
        <authorList>
            <person name="Fan W."/>
            <person name="Wang S."/>
            <person name="Wang H."/>
            <person name="Wang A."/>
            <person name="Jiang F."/>
            <person name="Liu H."/>
            <person name="Zhao H."/>
            <person name="Xu D."/>
            <person name="Zhang Y."/>
        </authorList>
    </citation>
    <scope>NUCLEOTIDE SEQUENCE [LARGE SCALE GENOMIC DNA]</scope>
    <source>
        <strain evidence="2">cv. Punajuju</strain>
    </source>
</reference>
<organism evidence="1 2">
    <name type="scientific">Cichorium intybus</name>
    <name type="common">Chicory</name>
    <dbReference type="NCBI Taxonomy" id="13427"/>
    <lineage>
        <taxon>Eukaryota</taxon>
        <taxon>Viridiplantae</taxon>
        <taxon>Streptophyta</taxon>
        <taxon>Embryophyta</taxon>
        <taxon>Tracheophyta</taxon>
        <taxon>Spermatophyta</taxon>
        <taxon>Magnoliopsida</taxon>
        <taxon>eudicotyledons</taxon>
        <taxon>Gunneridae</taxon>
        <taxon>Pentapetalae</taxon>
        <taxon>asterids</taxon>
        <taxon>campanulids</taxon>
        <taxon>Asterales</taxon>
        <taxon>Asteraceae</taxon>
        <taxon>Cichorioideae</taxon>
        <taxon>Cichorieae</taxon>
        <taxon>Cichoriinae</taxon>
        <taxon>Cichorium</taxon>
    </lineage>
</organism>
<accession>A0ACB9DYU9</accession>
<comment type="caution">
    <text evidence="1">The sequence shown here is derived from an EMBL/GenBank/DDBJ whole genome shotgun (WGS) entry which is preliminary data.</text>
</comment>
<protein>
    <submittedName>
        <fullName evidence="1">Uncharacterized protein</fullName>
    </submittedName>
</protein>
<sequence>MVAMAELCYKEEQILSVYLISGSSGAHNQHQYTMANDVHNLDLLWKLDNSTWLYFALWGMAKKVWLFHVLWGMAKQPQVPDSWVYAKHICSKNASLLNSMDSNSWDDWDTDGNMKHVSTSPTANNGDDWAG</sequence>